<dbReference type="Pfam" id="PF03473">
    <property type="entry name" value="MOSC"/>
    <property type="match status" value="1"/>
</dbReference>
<sequence length="180" mass="19340">MVGTVVAVAKAKGHRFSKDPALEILVVEGLGVAGDAHYGSTVRHRSRVATDPTQPNLRQVHLIPSELFQELAGKGFEVHPTDLGENITTAGIDLLSLSEETVLRIGSEVELMVTGLRNPCAQIEKFQKGLLGAVLYKSTDGRLVRKSGIMAVVKRGGVVRKGDLIDVVDPLLPHKPLKPI</sequence>
<dbReference type="PANTHER" id="PTHR36930">
    <property type="entry name" value="METAL-SULFUR CLUSTER BIOSYNTHESIS PROTEINS YUAD-RELATED"/>
    <property type="match status" value="1"/>
</dbReference>
<dbReference type="GO" id="GO:0030151">
    <property type="term" value="F:molybdenum ion binding"/>
    <property type="evidence" value="ECO:0007669"/>
    <property type="project" value="InterPro"/>
</dbReference>
<dbReference type="PROSITE" id="PS51340">
    <property type="entry name" value="MOSC"/>
    <property type="match status" value="1"/>
</dbReference>
<dbReference type="GO" id="GO:0003824">
    <property type="term" value="F:catalytic activity"/>
    <property type="evidence" value="ECO:0007669"/>
    <property type="project" value="InterPro"/>
</dbReference>
<dbReference type="GO" id="GO:0030170">
    <property type="term" value="F:pyridoxal phosphate binding"/>
    <property type="evidence" value="ECO:0007669"/>
    <property type="project" value="InterPro"/>
</dbReference>
<feature type="domain" description="MOSC" evidence="1">
    <location>
        <begin position="19"/>
        <end position="168"/>
    </location>
</feature>
<reference evidence="2 3" key="1">
    <citation type="submission" date="2019-04" db="EMBL/GenBank/DDBJ databases">
        <authorList>
            <person name="Li J."/>
        </authorList>
    </citation>
    <scope>NUCLEOTIDE SEQUENCE [LARGE SCALE GENOMIC DNA]</scope>
    <source>
        <strain evidence="2 3">CCTCC AB2016182</strain>
    </source>
</reference>
<dbReference type="Gene3D" id="2.40.33.20">
    <property type="entry name" value="PK beta-barrel domain-like"/>
    <property type="match status" value="1"/>
</dbReference>
<comment type="caution">
    <text evidence="2">The sequence shown here is derived from an EMBL/GenBank/DDBJ whole genome shotgun (WGS) entry which is preliminary data.</text>
</comment>
<name>A0A4U0QEK0_9RHOB</name>
<accession>A0A4U0QEK0</accession>
<dbReference type="Proteomes" id="UP000306223">
    <property type="component" value="Unassembled WGS sequence"/>
</dbReference>
<evidence type="ECO:0000259" key="1">
    <source>
        <dbReference type="PROSITE" id="PS51340"/>
    </source>
</evidence>
<dbReference type="OrthoDB" id="9786134at2"/>
<dbReference type="InterPro" id="IPR052716">
    <property type="entry name" value="MOSC_domain"/>
</dbReference>
<organism evidence="2 3">
    <name type="scientific">Paracoccus hibiscisoli</name>
    <dbReference type="NCBI Taxonomy" id="2023261"/>
    <lineage>
        <taxon>Bacteria</taxon>
        <taxon>Pseudomonadati</taxon>
        <taxon>Pseudomonadota</taxon>
        <taxon>Alphaproteobacteria</taxon>
        <taxon>Rhodobacterales</taxon>
        <taxon>Paracoccaceae</taxon>
        <taxon>Paracoccus</taxon>
    </lineage>
</organism>
<proteinExistence type="predicted"/>
<protein>
    <submittedName>
        <fullName evidence="2">MOSC domain-containing protein</fullName>
    </submittedName>
</protein>
<dbReference type="AlphaFoldDB" id="A0A4U0QEK0"/>
<dbReference type="PANTHER" id="PTHR36930:SF1">
    <property type="entry name" value="MOSC DOMAIN-CONTAINING PROTEIN"/>
    <property type="match status" value="1"/>
</dbReference>
<dbReference type="RefSeq" id="WP_136858227.1">
    <property type="nucleotide sequence ID" value="NZ_SUNH01000044.1"/>
</dbReference>
<dbReference type="SUPFAM" id="SSF50800">
    <property type="entry name" value="PK beta-barrel domain-like"/>
    <property type="match status" value="1"/>
</dbReference>
<dbReference type="InterPro" id="IPR005302">
    <property type="entry name" value="MoCF_Sase_C"/>
</dbReference>
<keyword evidence="3" id="KW-1185">Reference proteome</keyword>
<evidence type="ECO:0000313" key="2">
    <source>
        <dbReference type="EMBL" id="TJZ79806.1"/>
    </source>
</evidence>
<evidence type="ECO:0000313" key="3">
    <source>
        <dbReference type="Proteomes" id="UP000306223"/>
    </source>
</evidence>
<gene>
    <name evidence="2" type="ORF">FA740_18080</name>
</gene>
<dbReference type="InterPro" id="IPR011037">
    <property type="entry name" value="Pyrv_Knase-like_insert_dom_sf"/>
</dbReference>
<dbReference type="EMBL" id="SUNH01000044">
    <property type="protein sequence ID" value="TJZ79806.1"/>
    <property type="molecule type" value="Genomic_DNA"/>
</dbReference>